<evidence type="ECO:0000313" key="1">
    <source>
        <dbReference type="EMBL" id="BAT79689.1"/>
    </source>
</evidence>
<protein>
    <submittedName>
        <fullName evidence="1">Uncharacterized protein</fullName>
    </submittedName>
</protein>
<reference evidence="1 2" key="1">
    <citation type="journal article" date="2015" name="Sci. Rep.">
        <title>The power of single molecule real-time sequencing technology in the de novo assembly of a eukaryotic genome.</title>
        <authorList>
            <person name="Sakai H."/>
            <person name="Naito K."/>
            <person name="Ogiso-Tanaka E."/>
            <person name="Takahashi Y."/>
            <person name="Iseki K."/>
            <person name="Muto C."/>
            <person name="Satou K."/>
            <person name="Teruya K."/>
            <person name="Shiroma A."/>
            <person name="Shimoji M."/>
            <person name="Hirano T."/>
            <person name="Itoh T."/>
            <person name="Kaga A."/>
            <person name="Tomooka N."/>
        </authorList>
    </citation>
    <scope>NUCLEOTIDE SEQUENCE [LARGE SCALE GENOMIC DNA]</scope>
    <source>
        <strain evidence="2">cv. Shumari</strain>
    </source>
</reference>
<accession>A0A0S3RGA6</accession>
<dbReference type="AlphaFoldDB" id="A0A0S3RGA6"/>
<name>A0A0S3RGA6_PHAAN</name>
<evidence type="ECO:0000313" key="2">
    <source>
        <dbReference type="Proteomes" id="UP000291084"/>
    </source>
</evidence>
<keyword evidence="2" id="KW-1185">Reference proteome</keyword>
<organism evidence="1 2">
    <name type="scientific">Vigna angularis var. angularis</name>
    <dbReference type="NCBI Taxonomy" id="157739"/>
    <lineage>
        <taxon>Eukaryota</taxon>
        <taxon>Viridiplantae</taxon>
        <taxon>Streptophyta</taxon>
        <taxon>Embryophyta</taxon>
        <taxon>Tracheophyta</taxon>
        <taxon>Spermatophyta</taxon>
        <taxon>Magnoliopsida</taxon>
        <taxon>eudicotyledons</taxon>
        <taxon>Gunneridae</taxon>
        <taxon>Pentapetalae</taxon>
        <taxon>rosids</taxon>
        <taxon>fabids</taxon>
        <taxon>Fabales</taxon>
        <taxon>Fabaceae</taxon>
        <taxon>Papilionoideae</taxon>
        <taxon>50 kb inversion clade</taxon>
        <taxon>NPAAA clade</taxon>
        <taxon>indigoferoid/millettioid clade</taxon>
        <taxon>Phaseoleae</taxon>
        <taxon>Vigna</taxon>
    </lineage>
</organism>
<gene>
    <name evidence="1" type="primary">Vigan.02G261000</name>
    <name evidence="1" type="ORF">VIGAN_02261000</name>
</gene>
<sequence>MDQTVHAIRNTTRMTTKTIPETQRLHVVRYVVLLVGKKYYLLVLNAKEDMNMQYWVCEPCGSKCVSTSPLKEDQGIGSRASKMYQRNKTAKVKLLTGDEVIRLSSGASHPVSSTNVLGKHQRNDEIHKKTMTSKHASCSLSKDVWNQSVTSLESVSAERDRGKLLLLPLGNAPPSPIDPSCFCLTS</sequence>
<dbReference type="EMBL" id="AP015035">
    <property type="protein sequence ID" value="BAT79689.1"/>
    <property type="molecule type" value="Genomic_DNA"/>
</dbReference>
<dbReference type="Proteomes" id="UP000291084">
    <property type="component" value="Chromosome 2"/>
</dbReference>
<proteinExistence type="predicted"/>